<gene>
    <name evidence="2" type="ORF">A2042_09585</name>
</gene>
<evidence type="ECO:0000313" key="2">
    <source>
        <dbReference type="EMBL" id="OGL42792.1"/>
    </source>
</evidence>
<sequence length="298" mass="35085">MADERIKNYSNLLDKLKEQNKKREETIQFKRENIKKETDIVDLLEDTSRDYKYIEEMYDSVPREKIQSMSERKYLELESPLKSAIVSGETTKYLYEESYQRNFQSKQHVDTTTSINTMSSACATSLQVFSKSNPDWFPDYEKITHEYEIKDETNIHIKYIENYLQNHFPNIKDEFKTFISQFIMFRGNNSLYMNLIGARSLFFLKLIFGFSKNNYEVEYPRLEAIIKFVFGNNTPLPSAEPLLRTCGNIYSEMSEQDRSSDECIKLGAGNPAYIENLFIRLIGNIAAILKLRDSYFQE</sequence>
<dbReference type="AlphaFoldDB" id="A0A1F7RMJ5"/>
<protein>
    <submittedName>
        <fullName evidence="2">Uncharacterized protein</fullName>
    </submittedName>
</protein>
<name>A0A1F7RMJ5_9BACT</name>
<accession>A0A1F7RMJ5</accession>
<organism evidence="2 3">
    <name type="scientific">Candidatus Schekmanbacteria bacterium GWA2_38_11</name>
    <dbReference type="NCBI Taxonomy" id="1817876"/>
    <lineage>
        <taxon>Bacteria</taxon>
        <taxon>Candidatus Schekmaniibacteriota</taxon>
    </lineage>
</organism>
<reference evidence="2 3" key="1">
    <citation type="journal article" date="2016" name="Nat. Commun.">
        <title>Thousands of microbial genomes shed light on interconnected biogeochemical processes in an aquifer system.</title>
        <authorList>
            <person name="Anantharaman K."/>
            <person name="Brown C.T."/>
            <person name="Hug L.A."/>
            <person name="Sharon I."/>
            <person name="Castelle C.J."/>
            <person name="Probst A.J."/>
            <person name="Thomas B.C."/>
            <person name="Singh A."/>
            <person name="Wilkins M.J."/>
            <person name="Karaoz U."/>
            <person name="Brodie E.L."/>
            <person name="Williams K.H."/>
            <person name="Hubbard S.S."/>
            <person name="Banfield J.F."/>
        </authorList>
    </citation>
    <scope>NUCLEOTIDE SEQUENCE [LARGE SCALE GENOMIC DNA]</scope>
</reference>
<dbReference type="EMBL" id="MGDB01000026">
    <property type="protein sequence ID" value="OGL42792.1"/>
    <property type="molecule type" value="Genomic_DNA"/>
</dbReference>
<keyword evidence="1" id="KW-0175">Coiled coil</keyword>
<dbReference type="Proteomes" id="UP000178526">
    <property type="component" value="Unassembled WGS sequence"/>
</dbReference>
<evidence type="ECO:0000313" key="3">
    <source>
        <dbReference type="Proteomes" id="UP000178526"/>
    </source>
</evidence>
<evidence type="ECO:0000256" key="1">
    <source>
        <dbReference type="SAM" id="Coils"/>
    </source>
</evidence>
<comment type="caution">
    <text evidence="2">The sequence shown here is derived from an EMBL/GenBank/DDBJ whole genome shotgun (WGS) entry which is preliminary data.</text>
</comment>
<feature type="coiled-coil region" evidence="1">
    <location>
        <begin position="6"/>
        <end position="33"/>
    </location>
</feature>
<proteinExistence type="predicted"/>